<keyword evidence="1" id="KW-0732">Signal</keyword>
<dbReference type="AlphaFoldDB" id="A0A0B0Q0S2"/>
<gene>
    <name evidence="2" type="ORF">F383_04040</name>
</gene>
<protein>
    <submittedName>
        <fullName evidence="2">Uncharacterized protein</fullName>
    </submittedName>
</protein>
<feature type="signal peptide" evidence="1">
    <location>
        <begin position="1"/>
        <end position="16"/>
    </location>
</feature>
<keyword evidence="3" id="KW-1185">Reference proteome</keyword>
<evidence type="ECO:0000313" key="3">
    <source>
        <dbReference type="Proteomes" id="UP000032142"/>
    </source>
</evidence>
<reference evidence="3" key="1">
    <citation type="submission" date="2014-09" db="EMBL/GenBank/DDBJ databases">
        <authorList>
            <person name="Mudge J."/>
            <person name="Ramaraj T."/>
            <person name="Lindquist I.E."/>
            <person name="Bharti A.K."/>
            <person name="Sundararajan A."/>
            <person name="Cameron C.T."/>
            <person name="Woodward J.E."/>
            <person name="May G.D."/>
            <person name="Brubaker C."/>
            <person name="Broadhvest J."/>
            <person name="Wilkins T.A."/>
        </authorList>
    </citation>
    <scope>NUCLEOTIDE SEQUENCE</scope>
    <source>
        <strain evidence="3">cv. AKA8401</strain>
    </source>
</reference>
<feature type="chain" id="PRO_5002057858" evidence="1">
    <location>
        <begin position="17"/>
        <end position="51"/>
    </location>
</feature>
<dbReference type="Proteomes" id="UP000032142">
    <property type="component" value="Unassembled WGS sequence"/>
</dbReference>
<accession>A0A0B0Q0S2</accession>
<evidence type="ECO:0000256" key="1">
    <source>
        <dbReference type="SAM" id="SignalP"/>
    </source>
</evidence>
<evidence type="ECO:0000313" key="2">
    <source>
        <dbReference type="EMBL" id="KHG29341.1"/>
    </source>
</evidence>
<name>A0A0B0Q0S2_GOSAR</name>
<proteinExistence type="predicted"/>
<organism evidence="2 3">
    <name type="scientific">Gossypium arboreum</name>
    <name type="common">Tree cotton</name>
    <name type="synonym">Gossypium nanking</name>
    <dbReference type="NCBI Taxonomy" id="29729"/>
    <lineage>
        <taxon>Eukaryota</taxon>
        <taxon>Viridiplantae</taxon>
        <taxon>Streptophyta</taxon>
        <taxon>Embryophyta</taxon>
        <taxon>Tracheophyta</taxon>
        <taxon>Spermatophyta</taxon>
        <taxon>Magnoliopsida</taxon>
        <taxon>eudicotyledons</taxon>
        <taxon>Gunneridae</taxon>
        <taxon>Pentapetalae</taxon>
        <taxon>rosids</taxon>
        <taxon>malvids</taxon>
        <taxon>Malvales</taxon>
        <taxon>Malvaceae</taxon>
        <taxon>Malvoideae</taxon>
        <taxon>Gossypium</taxon>
    </lineage>
</organism>
<sequence>MRHWVLIYIALGAVITSDVSDEALGAKLVCWLDPRILPSPSPSLCRINRDN</sequence>
<dbReference type="EMBL" id="KN449120">
    <property type="protein sequence ID" value="KHG29341.1"/>
    <property type="molecule type" value="Genomic_DNA"/>
</dbReference>